<accession>A0AAJ4ZHS0</accession>
<gene>
    <name evidence="1" type="ORF">NCTC13159_05129</name>
</gene>
<protein>
    <submittedName>
        <fullName evidence="1">Uncharacterized protein</fullName>
    </submittedName>
</protein>
<evidence type="ECO:0000313" key="1">
    <source>
        <dbReference type="EMBL" id="SUD95657.1"/>
    </source>
</evidence>
<dbReference type="EMBL" id="UGSJ01000002">
    <property type="protein sequence ID" value="SUD95657.1"/>
    <property type="molecule type" value="Genomic_DNA"/>
</dbReference>
<organism evidence="1 2">
    <name type="scientific">Pandoraea pulmonicola</name>
    <dbReference type="NCBI Taxonomy" id="93221"/>
    <lineage>
        <taxon>Bacteria</taxon>
        <taxon>Pseudomonadati</taxon>
        <taxon>Pseudomonadota</taxon>
        <taxon>Betaproteobacteria</taxon>
        <taxon>Burkholderiales</taxon>
        <taxon>Burkholderiaceae</taxon>
        <taxon>Pandoraea</taxon>
    </lineage>
</organism>
<dbReference type="AlphaFoldDB" id="A0AAJ4ZHS0"/>
<dbReference type="Proteomes" id="UP000254589">
    <property type="component" value="Unassembled WGS sequence"/>
</dbReference>
<reference evidence="1 2" key="1">
    <citation type="submission" date="2018-06" db="EMBL/GenBank/DDBJ databases">
        <authorList>
            <consortium name="Pathogen Informatics"/>
            <person name="Doyle S."/>
        </authorList>
    </citation>
    <scope>NUCLEOTIDE SEQUENCE [LARGE SCALE GENOMIC DNA]</scope>
    <source>
        <strain evidence="1 2">NCTC13159</strain>
    </source>
</reference>
<sequence length="40" mass="4678">MMSSKKYLREMRHENRLEDWASAFTAVQTPVHSRATAEVI</sequence>
<name>A0AAJ4ZHS0_PANPU</name>
<comment type="caution">
    <text evidence="1">The sequence shown here is derived from an EMBL/GenBank/DDBJ whole genome shotgun (WGS) entry which is preliminary data.</text>
</comment>
<evidence type="ECO:0000313" key="2">
    <source>
        <dbReference type="Proteomes" id="UP000254589"/>
    </source>
</evidence>
<proteinExistence type="predicted"/>